<evidence type="ECO:0000313" key="6">
    <source>
        <dbReference type="Proteomes" id="UP000184330"/>
    </source>
</evidence>
<dbReference type="AlphaFoldDB" id="A0A1L7X7U7"/>
<dbReference type="GO" id="GO:0005737">
    <property type="term" value="C:cytoplasm"/>
    <property type="evidence" value="ECO:0007669"/>
    <property type="project" value="TreeGrafter"/>
</dbReference>
<evidence type="ECO:0000256" key="3">
    <source>
        <dbReference type="ARBA" id="ARBA00023239"/>
    </source>
</evidence>
<dbReference type="PANTHER" id="PTHR30502:SF0">
    <property type="entry name" value="PHOSPHOENOLPYRUVATE CARBOXYLASE FAMILY PROTEIN"/>
    <property type="match status" value="1"/>
</dbReference>
<dbReference type="PANTHER" id="PTHR30502">
    <property type="entry name" value="2-KETO-3-DEOXY-L-RHAMNONATE ALDOLASE"/>
    <property type="match status" value="1"/>
</dbReference>
<dbReference type="Gene3D" id="3.20.20.60">
    <property type="entry name" value="Phosphoenolpyruvate-binding domains"/>
    <property type="match status" value="1"/>
</dbReference>
<dbReference type="InterPro" id="IPR005000">
    <property type="entry name" value="Aldolase/citrate-lyase_domain"/>
</dbReference>
<keyword evidence="6" id="KW-1185">Reference proteome</keyword>
<proteinExistence type="inferred from homology"/>
<protein>
    <submittedName>
        <fullName evidence="5">Probable 2-dehydro-3-deoxyglucarate aldolase</fullName>
    </submittedName>
</protein>
<dbReference type="OrthoDB" id="1621678at2759"/>
<sequence>MASTMMKSANRLKVAFDEAKGPSMGCWQMIPGSNVSRTLARTGVDWVVVDCEHGNMDDAAMHQAVPAIAACGVSPIVRIPDNQGWMVKRALDSGAHGVIVPLLYTVEDAKKLVNSVKFPPQGQRGFGSPFPMERFHPDLSSADYLQQANDVILTMAQIETKEALDSVEAIAAVPGIDVLFVGPFDLGNNIGHPIINGVMHDELHAAIKKTLDAANKAGKKAAIFCTSGEQSKKYADDGFHMISVATDTLILQASVMGALSTAKGLGPGPKLNGPYGK</sequence>
<dbReference type="InterPro" id="IPR015813">
    <property type="entry name" value="Pyrv/PenolPyrv_kinase-like_dom"/>
</dbReference>
<evidence type="ECO:0000313" key="5">
    <source>
        <dbReference type="EMBL" id="CZR61091.1"/>
    </source>
</evidence>
<dbReference type="InterPro" id="IPR040442">
    <property type="entry name" value="Pyrv_kinase-like_dom_sf"/>
</dbReference>
<dbReference type="SUPFAM" id="SSF51621">
    <property type="entry name" value="Phosphoenolpyruvate/pyruvate domain"/>
    <property type="match status" value="1"/>
</dbReference>
<feature type="domain" description="HpcH/HpaI aldolase/citrate lyase" evidence="4">
    <location>
        <begin position="35"/>
        <end position="248"/>
    </location>
</feature>
<dbReference type="STRING" id="576137.A0A1L7X7U7"/>
<organism evidence="5 6">
    <name type="scientific">Phialocephala subalpina</name>
    <dbReference type="NCBI Taxonomy" id="576137"/>
    <lineage>
        <taxon>Eukaryota</taxon>
        <taxon>Fungi</taxon>
        <taxon>Dikarya</taxon>
        <taxon>Ascomycota</taxon>
        <taxon>Pezizomycotina</taxon>
        <taxon>Leotiomycetes</taxon>
        <taxon>Helotiales</taxon>
        <taxon>Mollisiaceae</taxon>
        <taxon>Phialocephala</taxon>
        <taxon>Phialocephala fortinii species complex</taxon>
    </lineage>
</organism>
<name>A0A1L7X7U7_9HELO</name>
<dbReference type="GO" id="GO:0046872">
    <property type="term" value="F:metal ion binding"/>
    <property type="evidence" value="ECO:0007669"/>
    <property type="project" value="UniProtKB-KW"/>
</dbReference>
<dbReference type="GO" id="GO:0016832">
    <property type="term" value="F:aldehyde-lyase activity"/>
    <property type="evidence" value="ECO:0007669"/>
    <property type="project" value="TreeGrafter"/>
</dbReference>
<keyword evidence="2" id="KW-0479">Metal-binding</keyword>
<accession>A0A1L7X7U7</accession>
<keyword evidence="3" id="KW-0456">Lyase</keyword>
<dbReference type="Pfam" id="PF03328">
    <property type="entry name" value="HpcH_HpaI"/>
    <property type="match status" value="1"/>
</dbReference>
<evidence type="ECO:0000256" key="1">
    <source>
        <dbReference type="ARBA" id="ARBA00005568"/>
    </source>
</evidence>
<dbReference type="EMBL" id="FJOG01000017">
    <property type="protein sequence ID" value="CZR61091.1"/>
    <property type="molecule type" value="Genomic_DNA"/>
</dbReference>
<dbReference type="InterPro" id="IPR050251">
    <property type="entry name" value="HpcH-HpaI_aldolase"/>
</dbReference>
<comment type="similarity">
    <text evidence="1">Belongs to the HpcH/HpaI aldolase family.</text>
</comment>
<evidence type="ECO:0000259" key="4">
    <source>
        <dbReference type="Pfam" id="PF03328"/>
    </source>
</evidence>
<evidence type="ECO:0000256" key="2">
    <source>
        <dbReference type="ARBA" id="ARBA00022723"/>
    </source>
</evidence>
<reference evidence="5 6" key="1">
    <citation type="submission" date="2016-03" db="EMBL/GenBank/DDBJ databases">
        <authorList>
            <person name="Ploux O."/>
        </authorList>
    </citation>
    <scope>NUCLEOTIDE SEQUENCE [LARGE SCALE GENOMIC DNA]</scope>
    <source>
        <strain evidence="5 6">UAMH 11012</strain>
    </source>
</reference>
<dbReference type="Proteomes" id="UP000184330">
    <property type="component" value="Unassembled WGS sequence"/>
</dbReference>
<gene>
    <name evidence="5" type="ORF">PAC_10987</name>
</gene>